<dbReference type="EMBL" id="JACHEA010000001">
    <property type="protein sequence ID" value="MBB5339689.1"/>
    <property type="molecule type" value="Genomic_DNA"/>
</dbReference>
<organism evidence="1 2">
    <name type="scientific">Tunturiibacter gelidiferens</name>
    <dbReference type="NCBI Taxonomy" id="3069689"/>
    <lineage>
        <taxon>Bacteria</taxon>
        <taxon>Pseudomonadati</taxon>
        <taxon>Acidobacteriota</taxon>
        <taxon>Terriglobia</taxon>
        <taxon>Terriglobales</taxon>
        <taxon>Acidobacteriaceae</taxon>
        <taxon>Tunturiibacter</taxon>
    </lineage>
</organism>
<protein>
    <submittedName>
        <fullName evidence="1">Uncharacterized protein</fullName>
    </submittedName>
</protein>
<evidence type="ECO:0000313" key="2">
    <source>
        <dbReference type="Proteomes" id="UP000569005"/>
    </source>
</evidence>
<comment type="caution">
    <text evidence="1">The sequence shown here is derived from an EMBL/GenBank/DDBJ whole genome shotgun (WGS) entry which is preliminary data.</text>
</comment>
<reference evidence="1" key="1">
    <citation type="submission" date="2020-08" db="EMBL/GenBank/DDBJ databases">
        <title>Genomic Encyclopedia of Type Strains, Phase IV (KMG-V): Genome sequencing to study the core and pangenomes of soil and plant-associated prokaryotes.</title>
        <authorList>
            <person name="Whitman W."/>
        </authorList>
    </citation>
    <scope>NUCLEOTIDE SEQUENCE</scope>
    <source>
        <strain evidence="1">M8UP15</strain>
    </source>
</reference>
<proteinExistence type="predicted"/>
<accession>A0ACC5NYQ9</accession>
<name>A0ACC5NYQ9_9BACT</name>
<dbReference type="Proteomes" id="UP000569005">
    <property type="component" value="Unassembled WGS sequence"/>
</dbReference>
<gene>
    <name evidence="1" type="ORF">HDF13_002022</name>
</gene>
<keyword evidence="2" id="KW-1185">Reference proteome</keyword>
<sequence>MFAGFLSGAFIFVCIRTAGELLSWREIRRRLDTVPTGGYVGGQNLPDGFLLRK</sequence>
<evidence type="ECO:0000313" key="1">
    <source>
        <dbReference type="EMBL" id="MBB5339689.1"/>
    </source>
</evidence>